<evidence type="ECO:0008006" key="4">
    <source>
        <dbReference type="Google" id="ProtNLM"/>
    </source>
</evidence>
<accession>A0A9D1SVH8</accession>
<organism evidence="2 3">
    <name type="scientific">Candidatus Allocopromorpha excrementipullorum</name>
    <dbReference type="NCBI Taxonomy" id="2840743"/>
    <lineage>
        <taxon>Bacteria</taxon>
        <taxon>Bacillati</taxon>
        <taxon>Bacillota</taxon>
        <taxon>Clostridia</taxon>
        <taxon>Eubacteriales</taxon>
        <taxon>Eubacteriaceae</taxon>
        <taxon>Eubacteriaceae incertae sedis</taxon>
        <taxon>Candidatus Allocopromorpha</taxon>
    </lineage>
</organism>
<reference evidence="2" key="2">
    <citation type="journal article" date="2021" name="PeerJ">
        <title>Extensive microbial diversity within the chicken gut microbiome revealed by metagenomics and culture.</title>
        <authorList>
            <person name="Gilroy R."/>
            <person name="Ravi A."/>
            <person name="Getino M."/>
            <person name="Pursley I."/>
            <person name="Horton D.L."/>
            <person name="Alikhan N.F."/>
            <person name="Baker D."/>
            <person name="Gharbi K."/>
            <person name="Hall N."/>
            <person name="Watson M."/>
            <person name="Adriaenssens E.M."/>
            <person name="Foster-Nyarko E."/>
            <person name="Jarju S."/>
            <person name="Secka A."/>
            <person name="Antonio M."/>
            <person name="Oren A."/>
            <person name="Chaudhuri R.R."/>
            <person name="La Ragione R."/>
            <person name="Hildebrand F."/>
            <person name="Pallen M.J."/>
        </authorList>
    </citation>
    <scope>NUCLEOTIDE SEQUENCE</scope>
    <source>
        <strain evidence="2">ChiSjej4B22-8349</strain>
    </source>
</reference>
<gene>
    <name evidence="2" type="ORF">IAD25_05925</name>
</gene>
<evidence type="ECO:0000313" key="2">
    <source>
        <dbReference type="EMBL" id="HIU96236.1"/>
    </source>
</evidence>
<dbReference type="AlphaFoldDB" id="A0A9D1SVH8"/>
<reference evidence="2" key="1">
    <citation type="submission" date="2020-10" db="EMBL/GenBank/DDBJ databases">
        <authorList>
            <person name="Gilroy R."/>
        </authorList>
    </citation>
    <scope>NUCLEOTIDE SEQUENCE</scope>
    <source>
        <strain evidence="2">ChiSjej4B22-8349</strain>
    </source>
</reference>
<keyword evidence="1" id="KW-0472">Membrane</keyword>
<proteinExistence type="predicted"/>
<evidence type="ECO:0000256" key="1">
    <source>
        <dbReference type="SAM" id="Phobius"/>
    </source>
</evidence>
<comment type="caution">
    <text evidence="2">The sequence shown here is derived from an EMBL/GenBank/DDBJ whole genome shotgun (WGS) entry which is preliminary data.</text>
</comment>
<sequence length="144" mass="15587">MGSVLLKGENTLLDKLKKNPAFKEKGLKVIALFIILAVILLSLDVFTQSRDGRSQIIDEDGGTEAELCAILTDIDGVGDVDVMLQYDDEEKVSGVIVTAQGAGNPVVKNDLINAVMAVFNISPASVEVFEKKSVDRYEEEDANE</sequence>
<dbReference type="EMBL" id="DVOB01000127">
    <property type="protein sequence ID" value="HIU96236.1"/>
    <property type="molecule type" value="Genomic_DNA"/>
</dbReference>
<feature type="transmembrane region" description="Helical" evidence="1">
    <location>
        <begin position="26"/>
        <end position="46"/>
    </location>
</feature>
<keyword evidence="1" id="KW-1133">Transmembrane helix</keyword>
<name>A0A9D1SVH8_9FIRM</name>
<keyword evidence="1" id="KW-0812">Transmembrane</keyword>
<protein>
    <recommendedName>
        <fullName evidence="4">Stage III sporulation protein AG</fullName>
    </recommendedName>
</protein>
<evidence type="ECO:0000313" key="3">
    <source>
        <dbReference type="Proteomes" id="UP000824130"/>
    </source>
</evidence>
<dbReference type="Proteomes" id="UP000824130">
    <property type="component" value="Unassembled WGS sequence"/>
</dbReference>